<dbReference type="AlphaFoldDB" id="A0A2P2LFG2"/>
<dbReference type="EMBL" id="GGEC01036238">
    <property type="protein sequence ID" value="MBX16722.1"/>
    <property type="molecule type" value="Transcribed_RNA"/>
</dbReference>
<name>A0A2P2LFG2_RHIMU</name>
<sequence>MSMLSFTGLFVPEVSHMLLLLLYHNLQQGTACHILEAITILNQGTTNCCIYILTVFFRVLGQSLY</sequence>
<reference evidence="1" key="1">
    <citation type="submission" date="2018-02" db="EMBL/GenBank/DDBJ databases">
        <title>Rhizophora mucronata_Transcriptome.</title>
        <authorList>
            <person name="Meera S.P."/>
            <person name="Sreeshan A."/>
            <person name="Augustine A."/>
        </authorList>
    </citation>
    <scope>NUCLEOTIDE SEQUENCE</scope>
    <source>
        <tissue evidence="1">Leaf</tissue>
    </source>
</reference>
<protein>
    <submittedName>
        <fullName evidence="1">Uncharacterized protein</fullName>
    </submittedName>
</protein>
<evidence type="ECO:0000313" key="1">
    <source>
        <dbReference type="EMBL" id="MBX16722.1"/>
    </source>
</evidence>
<organism evidence="1">
    <name type="scientific">Rhizophora mucronata</name>
    <name type="common">Asiatic mangrove</name>
    <dbReference type="NCBI Taxonomy" id="61149"/>
    <lineage>
        <taxon>Eukaryota</taxon>
        <taxon>Viridiplantae</taxon>
        <taxon>Streptophyta</taxon>
        <taxon>Embryophyta</taxon>
        <taxon>Tracheophyta</taxon>
        <taxon>Spermatophyta</taxon>
        <taxon>Magnoliopsida</taxon>
        <taxon>eudicotyledons</taxon>
        <taxon>Gunneridae</taxon>
        <taxon>Pentapetalae</taxon>
        <taxon>rosids</taxon>
        <taxon>fabids</taxon>
        <taxon>Malpighiales</taxon>
        <taxon>Rhizophoraceae</taxon>
        <taxon>Rhizophora</taxon>
    </lineage>
</organism>
<accession>A0A2P2LFG2</accession>
<proteinExistence type="predicted"/>